<reference evidence="2" key="2">
    <citation type="submission" date="2021-02" db="EMBL/GenBank/DDBJ databases">
        <authorList>
            <person name="Kimball J.A."/>
            <person name="Haas M.W."/>
            <person name="Macchietto M."/>
            <person name="Kono T."/>
            <person name="Duquette J."/>
            <person name="Shao M."/>
        </authorList>
    </citation>
    <scope>NUCLEOTIDE SEQUENCE</scope>
    <source>
        <tissue evidence="2">Fresh leaf tissue</tissue>
    </source>
</reference>
<dbReference type="AlphaFoldDB" id="A0A8J5RRQ0"/>
<dbReference type="Proteomes" id="UP000729402">
    <property type="component" value="Unassembled WGS sequence"/>
</dbReference>
<reference evidence="2" key="1">
    <citation type="journal article" date="2021" name="bioRxiv">
        <title>Whole Genome Assembly and Annotation of Northern Wild Rice, Zizania palustris L., Supports a Whole Genome Duplication in the Zizania Genus.</title>
        <authorList>
            <person name="Haas M."/>
            <person name="Kono T."/>
            <person name="Macchietto M."/>
            <person name="Millas R."/>
            <person name="McGilp L."/>
            <person name="Shao M."/>
            <person name="Duquette J."/>
            <person name="Hirsch C.N."/>
            <person name="Kimball J."/>
        </authorList>
    </citation>
    <scope>NUCLEOTIDE SEQUENCE</scope>
    <source>
        <tissue evidence="2">Fresh leaf tissue</tissue>
    </source>
</reference>
<accession>A0A8J5RRQ0</accession>
<sequence length="108" mass="12299">MGPTTLPSPPLLPRTRRRRRVLVRDGGADRPASGRRPSSPSAFLRRRRPLLAAHVVNFLKDRVWEMVERLLISHVAFRMCSGMGIGHTPCPCWSIGMSQFITRFHDHC</sequence>
<keyword evidence="3" id="KW-1185">Reference proteome</keyword>
<gene>
    <name evidence="2" type="ORF">GUJ93_ZPchr0009g2081</name>
</gene>
<dbReference type="EMBL" id="JAAALK010000289">
    <property type="protein sequence ID" value="KAG8049225.1"/>
    <property type="molecule type" value="Genomic_DNA"/>
</dbReference>
<proteinExistence type="predicted"/>
<dbReference type="OrthoDB" id="10258156at2759"/>
<protein>
    <submittedName>
        <fullName evidence="2">Uncharacterized protein</fullName>
    </submittedName>
</protein>
<feature type="compositionally biased region" description="Pro residues" evidence="1">
    <location>
        <begin position="1"/>
        <end position="12"/>
    </location>
</feature>
<evidence type="ECO:0000256" key="1">
    <source>
        <dbReference type="SAM" id="MobiDB-lite"/>
    </source>
</evidence>
<evidence type="ECO:0000313" key="2">
    <source>
        <dbReference type="EMBL" id="KAG8049225.1"/>
    </source>
</evidence>
<name>A0A8J5RRQ0_ZIZPA</name>
<feature type="region of interest" description="Disordered" evidence="1">
    <location>
        <begin position="1"/>
        <end position="41"/>
    </location>
</feature>
<comment type="caution">
    <text evidence="2">The sequence shown here is derived from an EMBL/GenBank/DDBJ whole genome shotgun (WGS) entry which is preliminary data.</text>
</comment>
<feature type="compositionally biased region" description="Low complexity" evidence="1">
    <location>
        <begin position="29"/>
        <end position="41"/>
    </location>
</feature>
<organism evidence="2 3">
    <name type="scientific">Zizania palustris</name>
    <name type="common">Northern wild rice</name>
    <dbReference type="NCBI Taxonomy" id="103762"/>
    <lineage>
        <taxon>Eukaryota</taxon>
        <taxon>Viridiplantae</taxon>
        <taxon>Streptophyta</taxon>
        <taxon>Embryophyta</taxon>
        <taxon>Tracheophyta</taxon>
        <taxon>Spermatophyta</taxon>
        <taxon>Magnoliopsida</taxon>
        <taxon>Liliopsida</taxon>
        <taxon>Poales</taxon>
        <taxon>Poaceae</taxon>
        <taxon>BOP clade</taxon>
        <taxon>Oryzoideae</taxon>
        <taxon>Oryzeae</taxon>
        <taxon>Zizaniinae</taxon>
        <taxon>Zizania</taxon>
    </lineage>
</organism>
<evidence type="ECO:0000313" key="3">
    <source>
        <dbReference type="Proteomes" id="UP000729402"/>
    </source>
</evidence>